<evidence type="ECO:0000256" key="4">
    <source>
        <dbReference type="ARBA" id="ARBA00022692"/>
    </source>
</evidence>
<comment type="subcellular location">
    <subcellularLocation>
        <location evidence="1">Cell membrane</location>
        <topology evidence="1">Multi-pass membrane protein</topology>
    </subcellularLocation>
</comment>
<dbReference type="PANTHER" id="PTHR43549">
    <property type="entry name" value="MULTIDRUG RESISTANCE PROTEIN YPNP-RELATED"/>
    <property type="match status" value="1"/>
</dbReference>
<dbReference type="GO" id="GO:0042910">
    <property type="term" value="F:xenobiotic transmembrane transporter activity"/>
    <property type="evidence" value="ECO:0007669"/>
    <property type="project" value="InterPro"/>
</dbReference>
<dbReference type="PATRIC" id="fig|294671.3.peg.1905"/>
<evidence type="ECO:0000313" key="8">
    <source>
        <dbReference type="EMBL" id="AMK16388.1"/>
    </source>
</evidence>
<keyword evidence="4 7" id="KW-0812">Transmembrane</keyword>
<reference evidence="11" key="4">
    <citation type="submission" date="2016-10" db="EMBL/GenBank/DDBJ databases">
        <authorList>
            <person name="Varghese N."/>
        </authorList>
    </citation>
    <scope>NUCLEOTIDE SEQUENCE [LARGE SCALE GENOMIC DNA]</scope>
    <source>
        <strain evidence="11">DSM 16632</strain>
    </source>
</reference>
<feature type="transmembrane region" description="Helical" evidence="7">
    <location>
        <begin position="362"/>
        <end position="383"/>
    </location>
</feature>
<evidence type="ECO:0000256" key="2">
    <source>
        <dbReference type="ARBA" id="ARBA00022448"/>
    </source>
</evidence>
<dbReference type="InterPro" id="IPR002528">
    <property type="entry name" value="MATE_fam"/>
</dbReference>
<dbReference type="GO" id="GO:0005886">
    <property type="term" value="C:plasma membrane"/>
    <property type="evidence" value="ECO:0007669"/>
    <property type="project" value="UniProtKB-SubCell"/>
</dbReference>
<dbReference type="EMBL" id="FOTL01000015">
    <property type="protein sequence ID" value="SFL50448.1"/>
    <property type="molecule type" value="Genomic_DNA"/>
</dbReference>
<dbReference type="PANTHER" id="PTHR43549:SF2">
    <property type="entry name" value="MULTIDRUG RESISTANCE PROTEIN NORM-RELATED"/>
    <property type="match status" value="1"/>
</dbReference>
<evidence type="ECO:0000256" key="6">
    <source>
        <dbReference type="ARBA" id="ARBA00023136"/>
    </source>
</evidence>
<dbReference type="GO" id="GO:0015297">
    <property type="term" value="F:antiporter activity"/>
    <property type="evidence" value="ECO:0007669"/>
    <property type="project" value="InterPro"/>
</dbReference>
<keyword evidence="10" id="KW-1185">Reference proteome</keyword>
<evidence type="ECO:0000256" key="7">
    <source>
        <dbReference type="SAM" id="Phobius"/>
    </source>
</evidence>
<keyword evidence="6 7" id="KW-0472">Membrane</keyword>
<dbReference type="GeneID" id="28490146"/>
<dbReference type="InterPro" id="IPR048279">
    <property type="entry name" value="MdtK-like"/>
</dbReference>
<accession>A0A126R2W8</accession>
<reference evidence="8 10" key="1">
    <citation type="journal article" date="2016" name="Genome Announc.">
        <title>Draft Genome Sequence of the Rumen Methanogen Methanobrevibacter olleyae YLM1.</title>
        <authorList>
            <person name="Kelly W.J."/>
            <person name="Li D."/>
            <person name="Lambie S.C."/>
            <person name="Cox F."/>
            <person name="Attwood G.T."/>
            <person name="Altermann E."/>
            <person name="Leahy S.C."/>
        </authorList>
    </citation>
    <scope>NUCLEOTIDE SEQUENCE [LARGE SCALE GENOMIC DNA]</scope>
    <source>
        <strain evidence="8 10">YLM1</strain>
    </source>
</reference>
<sequence length="454" mass="48308">MANKNVELMRGEPEKAVKKLAIPIMISMLLTASYNIVDGIFVAGLGQSAIAGIGFVTPIFMILNGVSVGLGNGATSSISRFVGAKNHKGASDSAAHSLLIFLIASIALTIILLFIQEPLLISYGASGESLAEGIRYGTPLFLGLFAFMFGNGCSGILRGEGDMKRAMYAIIVSVILNTILDPIFIYTMGLGSAGASLATIVSSLGSAIVIMYWILIKKDTYVNVDLREFKFNSKIAKDILKVGVPSSMDMFMMSIAISLYLIFISSIGGEYGIASFTSGQRLYLFAIMPLTAIGSAVAAVSGSAFGAKNGDYLSRAHFYGVKFAIAFGTAVTIILVAFAPQLATIFAYTKETAILVPEITKFLRIASLCLPLTGAGMISSFLYQGIGKGTTSLAWTIIREVIFTVSATYILGIVLAWGLVGIWTGLALGRSLASILNFSYARYTIKKIRVEFDN</sequence>
<dbReference type="EMBL" id="CP014265">
    <property type="protein sequence ID" value="AMK16388.1"/>
    <property type="molecule type" value="Genomic_DNA"/>
</dbReference>
<feature type="transmembrane region" description="Helical" evidence="7">
    <location>
        <begin position="193"/>
        <end position="215"/>
    </location>
</feature>
<dbReference type="Pfam" id="PF01554">
    <property type="entry name" value="MatE"/>
    <property type="match status" value="2"/>
</dbReference>
<gene>
    <name evidence="9" type="ORF">SAMN02910297_01080</name>
    <name evidence="8" type="ORF">YLM1_1833</name>
</gene>
<evidence type="ECO:0000256" key="1">
    <source>
        <dbReference type="ARBA" id="ARBA00004651"/>
    </source>
</evidence>
<dbReference type="RefSeq" id="WP_067148891.1">
    <property type="nucleotide sequence ID" value="NZ_CP014265.1"/>
</dbReference>
<keyword evidence="3" id="KW-1003">Cell membrane</keyword>
<dbReference type="Proteomes" id="UP000066376">
    <property type="component" value="Chromosome"/>
</dbReference>
<proteinExistence type="predicted"/>
<name>A0A126R2W8_METOL</name>
<feature type="transmembrane region" description="Helical" evidence="7">
    <location>
        <begin position="94"/>
        <end position="116"/>
    </location>
</feature>
<evidence type="ECO:0000256" key="5">
    <source>
        <dbReference type="ARBA" id="ARBA00022989"/>
    </source>
</evidence>
<dbReference type="PIRSF" id="PIRSF006603">
    <property type="entry name" value="DinF"/>
    <property type="match status" value="1"/>
</dbReference>
<feature type="transmembrane region" description="Helical" evidence="7">
    <location>
        <begin position="49"/>
        <end position="73"/>
    </location>
</feature>
<feature type="transmembrane region" description="Helical" evidence="7">
    <location>
        <begin position="20"/>
        <end position="37"/>
    </location>
</feature>
<evidence type="ECO:0000256" key="3">
    <source>
        <dbReference type="ARBA" id="ARBA00022475"/>
    </source>
</evidence>
<reference evidence="9" key="3">
    <citation type="submission" date="2016-10" db="EMBL/GenBank/DDBJ databases">
        <authorList>
            <person name="de Groot N.N."/>
        </authorList>
    </citation>
    <scope>NUCLEOTIDE SEQUENCE [LARGE SCALE GENOMIC DNA]</scope>
    <source>
        <strain evidence="9">DSM 16632</strain>
    </source>
</reference>
<evidence type="ECO:0000313" key="9">
    <source>
        <dbReference type="EMBL" id="SFL50448.1"/>
    </source>
</evidence>
<dbReference type="OrthoDB" id="214119at2157"/>
<dbReference type="KEGG" id="mol:YLM1_1833"/>
<feature type="transmembrane region" description="Helical" evidence="7">
    <location>
        <begin position="319"/>
        <end position="342"/>
    </location>
</feature>
<dbReference type="InterPro" id="IPR052031">
    <property type="entry name" value="Membrane_Transporter-Flippase"/>
</dbReference>
<dbReference type="Proteomes" id="UP000183442">
    <property type="component" value="Unassembled WGS sequence"/>
</dbReference>
<keyword evidence="2" id="KW-0813">Transport</keyword>
<feature type="transmembrane region" description="Helical" evidence="7">
    <location>
        <begin position="250"/>
        <end position="271"/>
    </location>
</feature>
<reference evidence="10" key="2">
    <citation type="submission" date="2016-02" db="EMBL/GenBank/DDBJ databases">
        <title>The draft genome sequence of the rumen methanogen Methanobrevibacter olleyae YLM1.</title>
        <authorList>
            <consortium name="New Zealand Agricultural Greenhouse Gas Research Centre/Pastoral Greenhouse Gas Research Consortium"/>
            <person name="Kelly W.J."/>
            <person name="Li D."/>
            <person name="Lambie S.C."/>
            <person name="Attwood G.T."/>
            <person name="Altermann E."/>
            <person name="Leahy S.C."/>
        </authorList>
    </citation>
    <scope>NUCLEOTIDE SEQUENCE [LARGE SCALE GENOMIC DNA]</scope>
    <source>
        <strain evidence="10">YLM1</strain>
    </source>
</reference>
<feature type="transmembrane region" description="Helical" evidence="7">
    <location>
        <begin position="395"/>
        <end position="416"/>
    </location>
</feature>
<keyword evidence="5 7" id="KW-1133">Transmembrane helix</keyword>
<evidence type="ECO:0000313" key="11">
    <source>
        <dbReference type="Proteomes" id="UP000183442"/>
    </source>
</evidence>
<feature type="transmembrane region" description="Helical" evidence="7">
    <location>
        <begin position="166"/>
        <end position="187"/>
    </location>
</feature>
<evidence type="ECO:0000313" key="10">
    <source>
        <dbReference type="Proteomes" id="UP000066376"/>
    </source>
</evidence>
<protein>
    <submittedName>
        <fullName evidence="8">MatE efflux family protein</fullName>
    </submittedName>
    <submittedName>
        <fullName evidence="9">Putative efflux protein, MATE family</fullName>
    </submittedName>
</protein>
<dbReference type="CDD" id="cd13147">
    <property type="entry name" value="MATE_MJ0709_like"/>
    <property type="match status" value="1"/>
</dbReference>
<organism evidence="8 10">
    <name type="scientific">Methanobrevibacter olleyae</name>
    <dbReference type="NCBI Taxonomy" id="294671"/>
    <lineage>
        <taxon>Archaea</taxon>
        <taxon>Methanobacteriati</taxon>
        <taxon>Methanobacteriota</taxon>
        <taxon>Methanomada group</taxon>
        <taxon>Methanobacteria</taxon>
        <taxon>Methanobacteriales</taxon>
        <taxon>Methanobacteriaceae</taxon>
        <taxon>Methanobrevibacter</taxon>
    </lineage>
</organism>
<dbReference type="NCBIfam" id="TIGR00797">
    <property type="entry name" value="matE"/>
    <property type="match status" value="1"/>
</dbReference>
<feature type="transmembrane region" description="Helical" evidence="7">
    <location>
        <begin position="136"/>
        <end position="157"/>
    </location>
</feature>
<dbReference type="STRING" id="294671.YLM1_1833"/>
<dbReference type="AlphaFoldDB" id="A0A126R2W8"/>
<feature type="transmembrane region" description="Helical" evidence="7">
    <location>
        <begin position="283"/>
        <end position="307"/>
    </location>
</feature>